<evidence type="ECO:0000256" key="1">
    <source>
        <dbReference type="SAM" id="Phobius"/>
    </source>
</evidence>
<dbReference type="InParanoid" id="M1YZD4"/>
<feature type="transmembrane region" description="Helical" evidence="1">
    <location>
        <begin position="34"/>
        <end position="52"/>
    </location>
</feature>
<keyword evidence="3" id="KW-1185">Reference proteome</keyword>
<comment type="caution">
    <text evidence="2">The sequence shown here is derived from an EMBL/GenBank/DDBJ whole genome shotgun (WGS) entry which is preliminary data.</text>
</comment>
<accession>M1YZD4</accession>
<gene>
    <name evidence="2" type="ORF">NITGR_570035</name>
</gene>
<protein>
    <submittedName>
        <fullName evidence="2">Uncharacterized protein</fullName>
    </submittedName>
</protein>
<dbReference type="AlphaFoldDB" id="M1YZD4"/>
<evidence type="ECO:0000313" key="3">
    <source>
        <dbReference type="Proteomes" id="UP000011704"/>
    </source>
</evidence>
<sequence>MKQKLSEKTRLILGFVILCAMTVGILFTGPGFSFTYQVIFTSLALFLLFWLIT</sequence>
<proteinExistence type="predicted"/>
<organism evidence="2 3">
    <name type="scientific">Nitrospina gracilis (strain 3/211)</name>
    <dbReference type="NCBI Taxonomy" id="1266370"/>
    <lineage>
        <taxon>Bacteria</taxon>
        <taxon>Pseudomonadati</taxon>
        <taxon>Nitrospinota/Tectimicrobiota group</taxon>
        <taxon>Nitrospinota</taxon>
        <taxon>Nitrospinia</taxon>
        <taxon>Nitrospinales</taxon>
        <taxon>Nitrospinaceae</taxon>
        <taxon>Nitrospina</taxon>
    </lineage>
</organism>
<feature type="transmembrane region" description="Helical" evidence="1">
    <location>
        <begin position="12"/>
        <end position="28"/>
    </location>
</feature>
<keyword evidence="1" id="KW-0812">Transmembrane</keyword>
<dbReference type="Proteomes" id="UP000011704">
    <property type="component" value="Unassembled WGS sequence"/>
</dbReference>
<evidence type="ECO:0000313" key="2">
    <source>
        <dbReference type="EMBL" id="CCQ91086.1"/>
    </source>
</evidence>
<name>M1YZD4_NITG3</name>
<keyword evidence="1" id="KW-0472">Membrane</keyword>
<dbReference type="HOGENOM" id="CLU_3063941_0_0_0"/>
<reference evidence="2 3" key="1">
    <citation type="journal article" date="2013" name="Front. Microbiol.">
        <title>The genome of Nitrospina gracilis illuminates the metabolism and evolution of the major marine nitrite oxidizer.</title>
        <authorList>
            <person name="Luecker S."/>
            <person name="Nowka B."/>
            <person name="Rattei T."/>
            <person name="Spieck E."/>
            <person name="and Daims H."/>
        </authorList>
    </citation>
    <scope>NUCLEOTIDE SEQUENCE [LARGE SCALE GENOMIC DNA]</scope>
    <source>
        <strain evidence="2 3">3/211</strain>
    </source>
</reference>
<dbReference type="EMBL" id="CAQJ01000063">
    <property type="protein sequence ID" value="CCQ91086.1"/>
    <property type="molecule type" value="Genomic_DNA"/>
</dbReference>
<keyword evidence="1" id="KW-1133">Transmembrane helix</keyword>